<sequence length="146" mass="16437">MGAIYKGLQFKTALEARWAAFFDLAGWEWHVNPACVGDWSPDFWVSFPCDHSECHRHTLLIAVLSIDNIKGFDYHPSLKHAFSIEEDPQRIHKFVEAGAAFGSNPDVTTWQSAHGSGGGTHNVPFFVPDASELWRRTENLVLRQSV</sequence>
<dbReference type="EMBL" id="UGEX01000005">
    <property type="protein sequence ID" value="STM59815.1"/>
    <property type="molecule type" value="Genomic_DNA"/>
</dbReference>
<dbReference type="AlphaFoldDB" id="A0A377E8Q7"/>
<dbReference type="Proteomes" id="UP000254088">
    <property type="component" value="Unassembled WGS sequence"/>
</dbReference>
<gene>
    <name evidence="1" type="ORF">NCTC10429_06476</name>
</gene>
<organism evidence="1 2">
    <name type="scientific">Escherichia coli</name>
    <dbReference type="NCBI Taxonomy" id="562"/>
    <lineage>
        <taxon>Bacteria</taxon>
        <taxon>Pseudomonadati</taxon>
        <taxon>Pseudomonadota</taxon>
        <taxon>Gammaproteobacteria</taxon>
        <taxon>Enterobacterales</taxon>
        <taxon>Enterobacteriaceae</taxon>
        <taxon>Escherichia</taxon>
    </lineage>
</organism>
<evidence type="ECO:0000313" key="2">
    <source>
        <dbReference type="Proteomes" id="UP000254088"/>
    </source>
</evidence>
<dbReference type="RefSeq" id="WP_016156504.1">
    <property type="nucleotide sequence ID" value="NZ_BFLN01000058.1"/>
</dbReference>
<evidence type="ECO:0000313" key="1">
    <source>
        <dbReference type="EMBL" id="STM59815.1"/>
    </source>
</evidence>
<reference evidence="1 2" key="1">
    <citation type="submission" date="2018-06" db="EMBL/GenBank/DDBJ databases">
        <authorList>
            <consortium name="Pathogen Informatics"/>
            <person name="Doyle S."/>
        </authorList>
    </citation>
    <scope>NUCLEOTIDE SEQUENCE [LARGE SCALE GENOMIC DNA]</scope>
    <source>
        <strain evidence="1 2">NCTC10429</strain>
    </source>
</reference>
<accession>A0A377E8Q7</accession>
<proteinExistence type="predicted"/>
<name>A0A377E8Q7_ECOLX</name>
<protein>
    <submittedName>
        <fullName evidence="1">Uncharacterized protein</fullName>
    </submittedName>
</protein>